<proteinExistence type="predicted"/>
<evidence type="ECO:0000313" key="2">
    <source>
        <dbReference type="EMBL" id="SDZ03790.1"/>
    </source>
</evidence>
<dbReference type="InterPro" id="IPR008490">
    <property type="entry name" value="Transposase_InsH_N"/>
</dbReference>
<dbReference type="RefSeq" id="WP_091729620.1">
    <property type="nucleotide sequence ID" value="NZ_FNQE01000016.1"/>
</dbReference>
<dbReference type="STRING" id="415015.SAMN05660462_01607"/>
<dbReference type="AlphaFoldDB" id="A0A1H3PS49"/>
<feature type="domain" description="Transposase InsH N-terminal" evidence="1">
    <location>
        <begin position="23"/>
        <end position="113"/>
    </location>
</feature>
<accession>A0A1H3PS49</accession>
<keyword evidence="4" id="KW-1185">Reference proteome</keyword>
<protein>
    <submittedName>
        <fullName evidence="2">Transposase domain</fullName>
    </submittedName>
</protein>
<dbReference type="Pfam" id="PF05598">
    <property type="entry name" value="DUF772"/>
    <property type="match status" value="1"/>
</dbReference>
<dbReference type="Proteomes" id="UP000198625">
    <property type="component" value="Unassembled WGS sequence"/>
</dbReference>
<evidence type="ECO:0000313" key="4">
    <source>
        <dbReference type="Proteomes" id="UP000198625"/>
    </source>
</evidence>
<dbReference type="EMBL" id="FNQE01000016">
    <property type="protein sequence ID" value="SDZ03790.1"/>
    <property type="molecule type" value="Genomic_DNA"/>
</dbReference>
<sequence length="476" mass="54832">MPISAKQLNLCDISTDFDKFYNQNQNNLLDLLNEFINISDFIPFSFYQKYYSHFGRKRDFSLESMIYAFILKNILSIPSIDLLITLLNISSEMRQFCGFLKVPHKSQFSRFKDNFLDSLNDLFNNLVDVTEDFCKEVNPFLASILITDTTGFEAYVTENNPKFYQSQLRKAKTYAKIFTKDNPDSTFDIEKYAQGQMPKFASSNSDAKLTYLNGHFGYFQKCVISTNALGVVRNVNFYDVNNNLDQDLRPQDIKDTYDAKSLIPTLETFFQLHPSFSYKYFLGDAGFDADDNYAYLHQKNIMPIISLNPRNSPNIPQPGFNEIGVPLCPYDSSLPMVYDGITREKGRADRIKYICPKALKICSNGTTTYSLKCESPCTSSKMGRVKQITIHHNYRFNTSMPRDSLKWQLLFKLRTICERSICQIKNFIQIKSSRVRNTVSLKSDILLACISQLIAFILMFKTKNYDNPLAIKSLIA</sequence>
<reference evidence="2 4" key="1">
    <citation type="submission" date="2016-10" db="EMBL/GenBank/DDBJ databases">
        <authorList>
            <person name="de Groot N.N."/>
        </authorList>
    </citation>
    <scope>NUCLEOTIDE SEQUENCE [LARGE SCALE GENOMIC DNA]</scope>
    <source>
        <strain evidence="2 4">DSM 21650</strain>
    </source>
</reference>
<dbReference type="OrthoDB" id="1706305at2"/>
<gene>
    <name evidence="2" type="ORF">SAMN05660462_01607</name>
    <name evidence="3" type="ORF">SAMN05660462_02821</name>
</gene>
<evidence type="ECO:0000313" key="3">
    <source>
        <dbReference type="EMBL" id="SDZ35518.1"/>
    </source>
</evidence>
<evidence type="ECO:0000259" key="1">
    <source>
        <dbReference type="Pfam" id="PF05598"/>
    </source>
</evidence>
<dbReference type="EMBL" id="FNQE01000041">
    <property type="protein sequence ID" value="SDZ35518.1"/>
    <property type="molecule type" value="Genomic_DNA"/>
</dbReference>
<organism evidence="2 4">
    <name type="scientific">Proteiniborus ethanoligenes</name>
    <dbReference type="NCBI Taxonomy" id="415015"/>
    <lineage>
        <taxon>Bacteria</taxon>
        <taxon>Bacillati</taxon>
        <taxon>Bacillota</taxon>
        <taxon>Clostridia</taxon>
        <taxon>Eubacteriales</taxon>
        <taxon>Proteiniborus</taxon>
    </lineage>
</organism>
<name>A0A1H3PS49_9FIRM</name>